<keyword evidence="4" id="KW-0762">Sugar transport</keyword>
<dbReference type="GO" id="GO:0005886">
    <property type="term" value="C:plasma membrane"/>
    <property type="evidence" value="ECO:0007669"/>
    <property type="project" value="UniProtKB-SubCell"/>
</dbReference>
<evidence type="ECO:0000256" key="7">
    <source>
        <dbReference type="ARBA" id="ARBA00022989"/>
    </source>
</evidence>
<comment type="caution">
    <text evidence="11">The sequence shown here is derived from an EMBL/GenBank/DDBJ whole genome shotgun (WGS) entry which is preliminary data.</text>
</comment>
<feature type="transmembrane region" description="Helical" evidence="9">
    <location>
        <begin position="310"/>
        <end position="331"/>
    </location>
</feature>
<evidence type="ECO:0000313" key="12">
    <source>
        <dbReference type="Proteomes" id="UP000094068"/>
    </source>
</evidence>
<feature type="transmembrane region" description="Helical" evidence="9">
    <location>
        <begin position="129"/>
        <end position="151"/>
    </location>
</feature>
<protein>
    <submittedName>
        <fullName evidence="11">PTS lactose transporter subunit IIBC</fullName>
    </submittedName>
</protein>
<evidence type="ECO:0000256" key="8">
    <source>
        <dbReference type="ARBA" id="ARBA00023136"/>
    </source>
</evidence>
<evidence type="ECO:0000313" key="11">
    <source>
        <dbReference type="EMBL" id="OEG09548.1"/>
    </source>
</evidence>
<dbReference type="GO" id="GO:0009401">
    <property type="term" value="P:phosphoenolpyruvate-dependent sugar phosphotransferase system"/>
    <property type="evidence" value="ECO:0007669"/>
    <property type="project" value="UniProtKB-KW"/>
</dbReference>
<organism evidence="11 12">
    <name type="scientific">Enterococcus ureasiticus</name>
    <dbReference type="NCBI Taxonomy" id="903984"/>
    <lineage>
        <taxon>Bacteria</taxon>
        <taxon>Bacillati</taxon>
        <taxon>Bacillota</taxon>
        <taxon>Bacilli</taxon>
        <taxon>Lactobacillales</taxon>
        <taxon>Enterococcaceae</taxon>
        <taxon>Enterococcus</taxon>
    </lineage>
</organism>
<evidence type="ECO:0000256" key="4">
    <source>
        <dbReference type="ARBA" id="ARBA00022597"/>
    </source>
</evidence>
<dbReference type="NCBIfam" id="TIGR01427">
    <property type="entry name" value="PTS_IIC_fructo"/>
    <property type="match status" value="1"/>
</dbReference>
<feature type="transmembrane region" description="Helical" evidence="9">
    <location>
        <begin position="272"/>
        <end position="290"/>
    </location>
</feature>
<dbReference type="Proteomes" id="UP000094068">
    <property type="component" value="Unassembled WGS sequence"/>
</dbReference>
<accession>A0A1E5GA15</accession>
<dbReference type="InterPro" id="IPR050864">
    <property type="entry name" value="Bacterial_PTS_Sugar_Transport"/>
</dbReference>
<feature type="transmembrane region" description="Helical" evidence="9">
    <location>
        <begin position="196"/>
        <end position="229"/>
    </location>
</feature>
<dbReference type="GO" id="GO:0005351">
    <property type="term" value="F:carbohydrate:proton symporter activity"/>
    <property type="evidence" value="ECO:0007669"/>
    <property type="project" value="InterPro"/>
</dbReference>
<dbReference type="GO" id="GO:0090563">
    <property type="term" value="F:protein-phosphocysteine-sugar phosphotransferase activity"/>
    <property type="evidence" value="ECO:0007669"/>
    <property type="project" value="TreeGrafter"/>
</dbReference>
<dbReference type="InterPro" id="IPR003352">
    <property type="entry name" value="PTS_EIIC"/>
</dbReference>
<dbReference type="InterPro" id="IPR013014">
    <property type="entry name" value="PTS_EIIC_2"/>
</dbReference>
<evidence type="ECO:0000256" key="6">
    <source>
        <dbReference type="ARBA" id="ARBA00022692"/>
    </source>
</evidence>
<keyword evidence="7 9" id="KW-1133">Transmembrane helix</keyword>
<feature type="transmembrane region" description="Helical" evidence="9">
    <location>
        <begin position="56"/>
        <end position="78"/>
    </location>
</feature>
<proteinExistence type="predicted"/>
<evidence type="ECO:0000256" key="3">
    <source>
        <dbReference type="ARBA" id="ARBA00022475"/>
    </source>
</evidence>
<dbReference type="PANTHER" id="PTHR30505">
    <property type="entry name" value="FRUCTOSE-LIKE PERMEASE"/>
    <property type="match status" value="1"/>
</dbReference>
<evidence type="ECO:0000256" key="5">
    <source>
        <dbReference type="ARBA" id="ARBA00022683"/>
    </source>
</evidence>
<evidence type="ECO:0000259" key="10">
    <source>
        <dbReference type="PROSITE" id="PS51104"/>
    </source>
</evidence>
<reference evidence="12" key="1">
    <citation type="submission" date="2016-09" db="EMBL/GenBank/DDBJ databases">
        <authorList>
            <person name="Gulvik C.A."/>
        </authorList>
    </citation>
    <scope>NUCLEOTIDE SEQUENCE [LARGE SCALE GENOMIC DNA]</scope>
    <source>
        <strain evidence="12">DSM 23328</strain>
    </source>
</reference>
<dbReference type="InterPro" id="IPR006327">
    <property type="entry name" value="PTS_IIC_fruc"/>
</dbReference>
<keyword evidence="8 9" id="KW-0472">Membrane</keyword>
<dbReference type="GO" id="GO:0008982">
    <property type="term" value="F:protein-N(PI)-phosphohistidine-sugar phosphotransferase activity"/>
    <property type="evidence" value="ECO:0007669"/>
    <property type="project" value="InterPro"/>
</dbReference>
<feature type="domain" description="PTS EIIC type-2" evidence="10">
    <location>
        <begin position="10"/>
        <end position="341"/>
    </location>
</feature>
<feature type="transmembrane region" description="Helical" evidence="9">
    <location>
        <begin position="163"/>
        <end position="184"/>
    </location>
</feature>
<sequence length="347" mass="36166">MTIKKLGREMLNHFQSGVSYMIPLVTAAGLLTSIAVVCGGTEVWDQTDTLWGVIRMIGQTGLQFIVPMIAGYIAYSIADRPGLAPAFICGMIANQMGTGFIGGMFAGLTVGYLVNALKKIPVPTQIISLKSLIIIPFVATLVVGLVLWYVIGTPITAATEALTAWLNGMSGTNAALLGAILGGMMAFDMGGPVNKIAYAFGVASFTSGGYAASTAMLLAIAIPPFGMFLATLLNKKLYTESERDNGKTAIIMGAVGITEGTIPFAVADPLRVIPSIVVGTAIGCAINGAFGVTQETMLATFMAIPFTSNPILYCAAILIGGLVTAIMVNALKMLKYKKQAKTEESVG</sequence>
<name>A0A1E5GA15_9ENTE</name>
<feature type="transmembrane region" description="Helical" evidence="9">
    <location>
        <begin position="98"/>
        <end position="117"/>
    </location>
</feature>
<dbReference type="RefSeq" id="WP_069647226.1">
    <property type="nucleotide sequence ID" value="NZ_MIJZ01000016.1"/>
</dbReference>
<keyword evidence="5" id="KW-0598">Phosphotransferase system</keyword>
<keyword evidence="3" id="KW-1003">Cell membrane</keyword>
<evidence type="ECO:0000256" key="9">
    <source>
        <dbReference type="SAM" id="Phobius"/>
    </source>
</evidence>
<keyword evidence="2" id="KW-0813">Transport</keyword>
<dbReference type="OrthoDB" id="9782569at2"/>
<feature type="transmembrane region" description="Helical" evidence="9">
    <location>
        <begin position="20"/>
        <end position="44"/>
    </location>
</feature>
<dbReference type="AlphaFoldDB" id="A0A1E5GA15"/>
<keyword evidence="12" id="KW-1185">Reference proteome</keyword>
<dbReference type="STRING" id="903984.BCR21_14455"/>
<comment type="subcellular location">
    <subcellularLocation>
        <location evidence="1">Cell inner membrane</location>
        <topology evidence="1">Multi-pass membrane protein</topology>
    </subcellularLocation>
</comment>
<dbReference type="PROSITE" id="PS51104">
    <property type="entry name" value="PTS_EIIC_TYPE_2"/>
    <property type="match status" value="1"/>
</dbReference>
<dbReference type="PANTHER" id="PTHR30505:SF0">
    <property type="entry name" value="FRUCTOSE-LIKE PTS SYSTEM EIIBC COMPONENT-RELATED"/>
    <property type="match status" value="1"/>
</dbReference>
<evidence type="ECO:0000256" key="2">
    <source>
        <dbReference type="ARBA" id="ARBA00022448"/>
    </source>
</evidence>
<keyword evidence="6 9" id="KW-0812">Transmembrane</keyword>
<gene>
    <name evidence="11" type="ORF">BCR21_14455</name>
</gene>
<dbReference type="Pfam" id="PF02378">
    <property type="entry name" value="PTS_EIIC"/>
    <property type="match status" value="1"/>
</dbReference>
<evidence type="ECO:0000256" key="1">
    <source>
        <dbReference type="ARBA" id="ARBA00004429"/>
    </source>
</evidence>
<dbReference type="EMBL" id="MIJZ01000016">
    <property type="protein sequence ID" value="OEG09548.1"/>
    <property type="molecule type" value="Genomic_DNA"/>
</dbReference>